<dbReference type="InterPro" id="IPR028978">
    <property type="entry name" value="Chorismate_lyase_/UTRA_dom_sf"/>
</dbReference>
<keyword evidence="6" id="KW-1185">Reference proteome</keyword>
<keyword evidence="2" id="KW-0238">DNA-binding</keyword>
<evidence type="ECO:0000259" key="4">
    <source>
        <dbReference type="PROSITE" id="PS50949"/>
    </source>
</evidence>
<comment type="caution">
    <text evidence="5">The sequence shown here is derived from an EMBL/GenBank/DDBJ whole genome shotgun (WGS) entry which is preliminary data.</text>
</comment>
<dbReference type="EMBL" id="WHYR01000060">
    <property type="protein sequence ID" value="MQL53680.1"/>
    <property type="molecule type" value="Genomic_DNA"/>
</dbReference>
<dbReference type="PANTHER" id="PTHR44846:SF1">
    <property type="entry name" value="MANNOSYL-D-GLYCERATE TRANSPORT_METABOLISM SYSTEM REPRESSOR MNGR-RELATED"/>
    <property type="match status" value="1"/>
</dbReference>
<dbReference type="InterPro" id="IPR036388">
    <property type="entry name" value="WH-like_DNA-bd_sf"/>
</dbReference>
<feature type="domain" description="HTH gntR-type" evidence="4">
    <location>
        <begin position="9"/>
        <end position="75"/>
    </location>
</feature>
<name>A0A6N7IUD4_9FIRM</name>
<evidence type="ECO:0000256" key="1">
    <source>
        <dbReference type="ARBA" id="ARBA00023015"/>
    </source>
</evidence>
<gene>
    <name evidence="5" type="ORF">GFC01_15715</name>
</gene>
<evidence type="ECO:0000313" key="5">
    <source>
        <dbReference type="EMBL" id="MQL53680.1"/>
    </source>
</evidence>
<dbReference type="RefSeq" id="WP_152948138.1">
    <property type="nucleotide sequence ID" value="NZ_WHYR01000060.1"/>
</dbReference>
<dbReference type="InterPro" id="IPR000524">
    <property type="entry name" value="Tscrpt_reg_HTH_GntR"/>
</dbReference>
<dbReference type="SMART" id="SM00345">
    <property type="entry name" value="HTH_GNTR"/>
    <property type="match status" value="1"/>
</dbReference>
<reference evidence="5 6" key="1">
    <citation type="submission" date="2019-10" db="EMBL/GenBank/DDBJ databases">
        <title>Comparative genomics of sulfur disproportionating microorganisms.</title>
        <authorList>
            <person name="Ward L.M."/>
            <person name="Bertran E."/>
            <person name="Johnston D."/>
        </authorList>
    </citation>
    <scope>NUCLEOTIDE SEQUENCE [LARGE SCALE GENOMIC DNA]</scope>
    <source>
        <strain evidence="5 6">DSM 14055</strain>
    </source>
</reference>
<sequence length="237" mass="27160">MGLDTNSPIPLHIQLKEILLKEIRSGIYTEKIPSEKELMNRFSVSRTTVREAVSALVNEGILKKIHGKGTFITFRPVNEWLGSIKSLTTTIKNMGMKPGIKLISHGIKSEPEIAEILGLKEYYLIERLRFADDHPIALERTYYPVEIGRKLATYDLNQIILYDVLESIGVIFYEAEQKITVSMPTPNDAKLLGINPSSSILFIERLTYDNRGNKVEYYNGIYRADRYTFMIKLSKKR</sequence>
<dbReference type="AlphaFoldDB" id="A0A6N7IUD4"/>
<dbReference type="PANTHER" id="PTHR44846">
    <property type="entry name" value="MANNOSYL-D-GLYCERATE TRANSPORT/METABOLISM SYSTEM REPRESSOR MNGR-RELATED"/>
    <property type="match status" value="1"/>
</dbReference>
<dbReference type="CDD" id="cd07377">
    <property type="entry name" value="WHTH_GntR"/>
    <property type="match status" value="1"/>
</dbReference>
<dbReference type="OrthoDB" id="457376at2"/>
<dbReference type="Gene3D" id="1.10.10.10">
    <property type="entry name" value="Winged helix-like DNA-binding domain superfamily/Winged helix DNA-binding domain"/>
    <property type="match status" value="1"/>
</dbReference>
<dbReference type="SUPFAM" id="SSF46785">
    <property type="entry name" value="Winged helix' DNA-binding domain"/>
    <property type="match status" value="1"/>
</dbReference>
<dbReference type="Proteomes" id="UP000441717">
    <property type="component" value="Unassembled WGS sequence"/>
</dbReference>
<dbReference type="InterPro" id="IPR011663">
    <property type="entry name" value="UTRA"/>
</dbReference>
<dbReference type="PROSITE" id="PS50949">
    <property type="entry name" value="HTH_GNTR"/>
    <property type="match status" value="1"/>
</dbReference>
<dbReference type="GO" id="GO:0045892">
    <property type="term" value="P:negative regulation of DNA-templated transcription"/>
    <property type="evidence" value="ECO:0007669"/>
    <property type="project" value="TreeGrafter"/>
</dbReference>
<organism evidence="5 6">
    <name type="scientific">Desulfofundulus thermobenzoicus</name>
    <dbReference type="NCBI Taxonomy" id="29376"/>
    <lineage>
        <taxon>Bacteria</taxon>
        <taxon>Bacillati</taxon>
        <taxon>Bacillota</taxon>
        <taxon>Clostridia</taxon>
        <taxon>Eubacteriales</taxon>
        <taxon>Peptococcaceae</taxon>
        <taxon>Desulfofundulus</taxon>
    </lineage>
</organism>
<dbReference type="Pfam" id="PF00392">
    <property type="entry name" value="GntR"/>
    <property type="match status" value="1"/>
</dbReference>
<dbReference type="InterPro" id="IPR050679">
    <property type="entry name" value="Bact_HTH_transcr_reg"/>
</dbReference>
<dbReference type="Pfam" id="PF07702">
    <property type="entry name" value="UTRA"/>
    <property type="match status" value="1"/>
</dbReference>
<accession>A0A6N7IUD4</accession>
<proteinExistence type="predicted"/>
<dbReference type="GO" id="GO:0003677">
    <property type="term" value="F:DNA binding"/>
    <property type="evidence" value="ECO:0007669"/>
    <property type="project" value="UniProtKB-KW"/>
</dbReference>
<dbReference type="SMART" id="SM00866">
    <property type="entry name" value="UTRA"/>
    <property type="match status" value="1"/>
</dbReference>
<dbReference type="GO" id="GO:0003700">
    <property type="term" value="F:DNA-binding transcription factor activity"/>
    <property type="evidence" value="ECO:0007669"/>
    <property type="project" value="InterPro"/>
</dbReference>
<dbReference type="SUPFAM" id="SSF64288">
    <property type="entry name" value="Chorismate lyase-like"/>
    <property type="match status" value="1"/>
</dbReference>
<dbReference type="PRINTS" id="PR00035">
    <property type="entry name" value="HTHGNTR"/>
</dbReference>
<protein>
    <submittedName>
        <fullName evidence="5">UTRA domain-containing protein</fullName>
    </submittedName>
</protein>
<dbReference type="InterPro" id="IPR036390">
    <property type="entry name" value="WH_DNA-bd_sf"/>
</dbReference>
<keyword evidence="3" id="KW-0804">Transcription</keyword>
<dbReference type="Gene3D" id="3.40.1410.10">
    <property type="entry name" value="Chorismate lyase-like"/>
    <property type="match status" value="1"/>
</dbReference>
<evidence type="ECO:0000313" key="6">
    <source>
        <dbReference type="Proteomes" id="UP000441717"/>
    </source>
</evidence>
<evidence type="ECO:0000256" key="3">
    <source>
        <dbReference type="ARBA" id="ARBA00023163"/>
    </source>
</evidence>
<keyword evidence="1" id="KW-0805">Transcription regulation</keyword>
<evidence type="ECO:0000256" key="2">
    <source>
        <dbReference type="ARBA" id="ARBA00023125"/>
    </source>
</evidence>